<dbReference type="EMBL" id="WKJM01000019">
    <property type="protein sequence ID" value="MRX10313.1"/>
    <property type="molecule type" value="Genomic_DNA"/>
</dbReference>
<organism evidence="1 2">
    <name type="scientific">Duganella alba</name>
    <dbReference type="NCBI Taxonomy" id="2666081"/>
    <lineage>
        <taxon>Bacteria</taxon>
        <taxon>Pseudomonadati</taxon>
        <taxon>Pseudomonadota</taxon>
        <taxon>Betaproteobacteria</taxon>
        <taxon>Burkholderiales</taxon>
        <taxon>Oxalobacteraceae</taxon>
        <taxon>Telluria group</taxon>
        <taxon>Duganella</taxon>
    </lineage>
</organism>
<gene>
    <name evidence="1" type="ORF">GJ697_20990</name>
</gene>
<sequence length="190" mass="21416">MTACTHRKRRLSRAIELSVRGTELLTESNTLLRRIAEISQRTMESNHQYTQLLLNWSTSGSQHPLQSRYDKQASLDAAWRIAQRATRAALDIGVLVDGREPAWRRGIGDPAPPVTTLDDLAARILAVTVQVERLARQPFSDRQELDSLVQAMHGMREIAERNIQVAQRSVASVERIQGEALRFARKLAGR</sequence>
<reference evidence="1 2" key="1">
    <citation type="submission" date="2019-11" db="EMBL/GenBank/DDBJ databases">
        <title>Novel species isolated from a subtropical stream in China.</title>
        <authorList>
            <person name="Lu H."/>
        </authorList>
    </citation>
    <scope>NUCLEOTIDE SEQUENCE [LARGE SCALE GENOMIC DNA]</scope>
    <source>
        <strain evidence="1 2">FT25W</strain>
    </source>
</reference>
<dbReference type="Proteomes" id="UP000481037">
    <property type="component" value="Unassembled WGS sequence"/>
</dbReference>
<proteinExistence type="predicted"/>
<accession>A0A6L5QKI4</accession>
<dbReference type="RefSeq" id="WP_154367957.1">
    <property type="nucleotide sequence ID" value="NZ_WKJM01000019.1"/>
</dbReference>
<name>A0A6L5QKI4_9BURK</name>
<evidence type="ECO:0000313" key="1">
    <source>
        <dbReference type="EMBL" id="MRX10313.1"/>
    </source>
</evidence>
<dbReference type="AlphaFoldDB" id="A0A6L5QKI4"/>
<evidence type="ECO:0000313" key="2">
    <source>
        <dbReference type="Proteomes" id="UP000481037"/>
    </source>
</evidence>
<protein>
    <submittedName>
        <fullName evidence="1">Uncharacterized protein</fullName>
    </submittedName>
</protein>
<keyword evidence="2" id="KW-1185">Reference proteome</keyword>
<comment type="caution">
    <text evidence="1">The sequence shown here is derived from an EMBL/GenBank/DDBJ whole genome shotgun (WGS) entry which is preliminary data.</text>
</comment>